<comment type="caution">
    <text evidence="1">The sequence shown here is derived from an EMBL/GenBank/DDBJ whole genome shotgun (WGS) entry which is preliminary data.</text>
</comment>
<dbReference type="AlphaFoldDB" id="A0AAN6YCT7"/>
<name>A0AAN6YCT7_9PEZI</name>
<keyword evidence="2" id="KW-1185">Reference proteome</keyword>
<sequence length="274" mass="30018">MSRYEPTLISIHFTLNKPVAKPAGTLVDKSEGNYATGCAASRHIGVQVVSVLDEDDTAAGVIAKGLAQLGQARRILQDLEIEEPTTLMAGPIAGTVIHLINIMAKVHDDHKPRRVQAHHVFATRTGVASYINIRNLIMARYKYSLTYDDRKPGTAVDHIFTACIYLGMAILVTPGPYSEHLAIGLAYLVRQTANQSWPCFPEDNYEDALETISYFVPDITVGRTGKGIGFSPETWVWDGLYDRSGGQDARDSLCTIEVSLSMPSQRLSSLLLQA</sequence>
<gene>
    <name evidence="1" type="ORF">QBC37DRAFT_387805</name>
</gene>
<protein>
    <submittedName>
        <fullName evidence="1">Uncharacterized protein</fullName>
    </submittedName>
</protein>
<reference evidence="1" key="1">
    <citation type="journal article" date="2023" name="Mol. Phylogenet. Evol.">
        <title>Genome-scale phylogeny and comparative genomics of the fungal order Sordariales.</title>
        <authorList>
            <person name="Hensen N."/>
            <person name="Bonometti L."/>
            <person name="Westerberg I."/>
            <person name="Brannstrom I.O."/>
            <person name="Guillou S."/>
            <person name="Cros-Aarteil S."/>
            <person name="Calhoun S."/>
            <person name="Haridas S."/>
            <person name="Kuo A."/>
            <person name="Mondo S."/>
            <person name="Pangilinan J."/>
            <person name="Riley R."/>
            <person name="LaButti K."/>
            <person name="Andreopoulos B."/>
            <person name="Lipzen A."/>
            <person name="Chen C."/>
            <person name="Yan M."/>
            <person name="Daum C."/>
            <person name="Ng V."/>
            <person name="Clum A."/>
            <person name="Steindorff A."/>
            <person name="Ohm R.A."/>
            <person name="Martin F."/>
            <person name="Silar P."/>
            <person name="Natvig D.O."/>
            <person name="Lalanne C."/>
            <person name="Gautier V."/>
            <person name="Ament-Velasquez S.L."/>
            <person name="Kruys A."/>
            <person name="Hutchinson M.I."/>
            <person name="Powell A.J."/>
            <person name="Barry K."/>
            <person name="Miller A.N."/>
            <person name="Grigoriev I.V."/>
            <person name="Debuchy R."/>
            <person name="Gladieux P."/>
            <person name="Hiltunen Thoren M."/>
            <person name="Johannesson H."/>
        </authorList>
    </citation>
    <scope>NUCLEOTIDE SEQUENCE</scope>
    <source>
        <strain evidence="1">PSN293</strain>
    </source>
</reference>
<dbReference type="EMBL" id="MU858105">
    <property type="protein sequence ID" value="KAK4213687.1"/>
    <property type="molecule type" value="Genomic_DNA"/>
</dbReference>
<dbReference type="Proteomes" id="UP001301769">
    <property type="component" value="Unassembled WGS sequence"/>
</dbReference>
<organism evidence="1 2">
    <name type="scientific">Rhypophila decipiens</name>
    <dbReference type="NCBI Taxonomy" id="261697"/>
    <lineage>
        <taxon>Eukaryota</taxon>
        <taxon>Fungi</taxon>
        <taxon>Dikarya</taxon>
        <taxon>Ascomycota</taxon>
        <taxon>Pezizomycotina</taxon>
        <taxon>Sordariomycetes</taxon>
        <taxon>Sordariomycetidae</taxon>
        <taxon>Sordariales</taxon>
        <taxon>Naviculisporaceae</taxon>
        <taxon>Rhypophila</taxon>
    </lineage>
</organism>
<reference evidence="1" key="2">
    <citation type="submission" date="2023-05" db="EMBL/GenBank/DDBJ databases">
        <authorList>
            <consortium name="Lawrence Berkeley National Laboratory"/>
            <person name="Steindorff A."/>
            <person name="Hensen N."/>
            <person name="Bonometti L."/>
            <person name="Westerberg I."/>
            <person name="Brannstrom I.O."/>
            <person name="Guillou S."/>
            <person name="Cros-Aarteil S."/>
            <person name="Calhoun S."/>
            <person name="Haridas S."/>
            <person name="Kuo A."/>
            <person name="Mondo S."/>
            <person name="Pangilinan J."/>
            <person name="Riley R."/>
            <person name="Labutti K."/>
            <person name="Andreopoulos B."/>
            <person name="Lipzen A."/>
            <person name="Chen C."/>
            <person name="Yanf M."/>
            <person name="Daum C."/>
            <person name="Ng V."/>
            <person name="Clum A."/>
            <person name="Ohm R."/>
            <person name="Martin F."/>
            <person name="Silar P."/>
            <person name="Natvig D."/>
            <person name="Lalanne C."/>
            <person name="Gautier V."/>
            <person name="Ament-Velasquez S.L."/>
            <person name="Kruys A."/>
            <person name="Hutchinson M.I."/>
            <person name="Powell A.J."/>
            <person name="Barry K."/>
            <person name="Miller A.N."/>
            <person name="Grigoriev I.V."/>
            <person name="Debuchy R."/>
            <person name="Gladieux P."/>
            <person name="Thoren M.H."/>
            <person name="Johannesson H."/>
        </authorList>
    </citation>
    <scope>NUCLEOTIDE SEQUENCE</scope>
    <source>
        <strain evidence="1">PSN293</strain>
    </source>
</reference>
<evidence type="ECO:0000313" key="2">
    <source>
        <dbReference type="Proteomes" id="UP001301769"/>
    </source>
</evidence>
<accession>A0AAN6YCT7</accession>
<evidence type="ECO:0000313" key="1">
    <source>
        <dbReference type="EMBL" id="KAK4213687.1"/>
    </source>
</evidence>
<proteinExistence type="predicted"/>